<sequence length="172" mass="18281">MTAATAAPPATSPHTRTSAGPATGPTTCPDRPTRRPAAIHPAARRLSRLFPGVCAWYGTYTGRWWAVLPGHLNLVEAGTADALERHIAALLSGGPTAPARSAHAAPGARTGTDRLAPTAVPLHGQTDDRYRSPAVRDTKDGTPRHRAHRRRVRPGDLTAISVPSLRGRRFAF</sequence>
<accession>A0A4P6PWG8</accession>
<gene>
    <name evidence="2" type="ORF">EKD16_03535</name>
</gene>
<evidence type="ECO:0000313" key="3">
    <source>
        <dbReference type="Proteomes" id="UP000292235"/>
    </source>
</evidence>
<feature type="region of interest" description="Disordered" evidence="1">
    <location>
        <begin position="94"/>
        <end position="150"/>
    </location>
</feature>
<organism evidence="2 3">
    <name type="scientific">Streptomonospora litoralis</name>
    <dbReference type="NCBI Taxonomy" id="2498135"/>
    <lineage>
        <taxon>Bacteria</taxon>
        <taxon>Bacillati</taxon>
        <taxon>Actinomycetota</taxon>
        <taxon>Actinomycetes</taxon>
        <taxon>Streptosporangiales</taxon>
        <taxon>Nocardiopsidaceae</taxon>
        <taxon>Streptomonospora</taxon>
    </lineage>
</organism>
<protein>
    <submittedName>
        <fullName evidence="2">Uncharacterized protein</fullName>
    </submittedName>
</protein>
<dbReference type="EMBL" id="CP036455">
    <property type="protein sequence ID" value="QBI52518.1"/>
    <property type="molecule type" value="Genomic_DNA"/>
</dbReference>
<dbReference type="KEGG" id="strr:EKD16_03535"/>
<dbReference type="Proteomes" id="UP000292235">
    <property type="component" value="Chromosome"/>
</dbReference>
<dbReference type="AlphaFoldDB" id="A0A4P6PWG8"/>
<reference evidence="2 3" key="1">
    <citation type="submission" date="2019-02" db="EMBL/GenBank/DDBJ databases">
        <authorList>
            <person name="Khodamoradi S."/>
            <person name="Hahnke R.L."/>
            <person name="Kaempfer P."/>
            <person name="Schumann P."/>
            <person name="Rohde M."/>
            <person name="Steinert M."/>
            <person name="Luzhetskyy A."/>
            <person name="Wink J."/>
            <person name="Ruckert C."/>
        </authorList>
    </citation>
    <scope>NUCLEOTIDE SEQUENCE [LARGE SCALE GENOMIC DNA]</scope>
    <source>
        <strain evidence="2 3">M2</strain>
    </source>
</reference>
<name>A0A4P6PWG8_9ACTN</name>
<proteinExistence type="predicted"/>
<feature type="region of interest" description="Disordered" evidence="1">
    <location>
        <begin position="1"/>
        <end position="35"/>
    </location>
</feature>
<feature type="compositionally biased region" description="Low complexity" evidence="1">
    <location>
        <begin position="94"/>
        <end position="110"/>
    </location>
</feature>
<feature type="compositionally biased region" description="Basic and acidic residues" evidence="1">
    <location>
        <begin position="125"/>
        <end position="143"/>
    </location>
</feature>
<evidence type="ECO:0000313" key="2">
    <source>
        <dbReference type="EMBL" id="QBI52518.1"/>
    </source>
</evidence>
<keyword evidence="3" id="KW-1185">Reference proteome</keyword>
<evidence type="ECO:0000256" key="1">
    <source>
        <dbReference type="SAM" id="MobiDB-lite"/>
    </source>
</evidence>